<feature type="binding site" evidence="9">
    <location>
        <position position="360"/>
    </location>
    <ligand>
        <name>substrate</name>
    </ligand>
</feature>
<dbReference type="PANTHER" id="PTHR31352:SF40">
    <property type="entry name" value="BETA-AMYLASE 6"/>
    <property type="match status" value="1"/>
</dbReference>
<dbReference type="PANTHER" id="PTHR31352">
    <property type="entry name" value="BETA-AMYLASE 1, CHLOROPLASTIC"/>
    <property type="match status" value="1"/>
</dbReference>
<feature type="binding site" evidence="9">
    <location>
        <begin position="399"/>
        <end position="400"/>
    </location>
    <ligand>
        <name>substrate</name>
    </ligand>
</feature>
<evidence type="ECO:0000256" key="8">
    <source>
        <dbReference type="PIRSR" id="PIRSR601554-1"/>
    </source>
</evidence>
<dbReference type="PRINTS" id="PR00842">
    <property type="entry name" value="GLHYDLASE14B"/>
</dbReference>
<evidence type="ECO:0000313" key="12">
    <source>
        <dbReference type="EMBL" id="CAG1862185.1"/>
    </source>
</evidence>
<proteinExistence type="inferred from homology"/>
<evidence type="ECO:0000256" key="3">
    <source>
        <dbReference type="ARBA" id="ARBA00012594"/>
    </source>
</evidence>
<keyword evidence="7 10" id="KW-0624">Polysaccharide degradation</keyword>
<feature type="region of interest" description="Disordered" evidence="11">
    <location>
        <begin position="499"/>
        <end position="518"/>
    </location>
</feature>
<keyword evidence="5 10" id="KW-0119">Carbohydrate metabolism</keyword>
<dbReference type="InterPro" id="IPR001371">
    <property type="entry name" value="Glyco_hydro_14B_pln"/>
</dbReference>
<dbReference type="InterPro" id="IPR001554">
    <property type="entry name" value="Glyco_hydro_14"/>
</dbReference>
<dbReference type="FunFam" id="3.20.20.80:FF:000066">
    <property type="entry name" value="Beta-amylase"/>
    <property type="match status" value="1"/>
</dbReference>
<dbReference type="InterPro" id="IPR017853">
    <property type="entry name" value="GH"/>
</dbReference>
<dbReference type="Pfam" id="PF01373">
    <property type="entry name" value="Glyco_hydro_14"/>
    <property type="match status" value="1"/>
</dbReference>
<evidence type="ECO:0000256" key="4">
    <source>
        <dbReference type="ARBA" id="ARBA00022801"/>
    </source>
</evidence>
<dbReference type="InterPro" id="IPR018238">
    <property type="entry name" value="Glyco_hydro_14_CS"/>
</dbReference>
<evidence type="ECO:0000256" key="9">
    <source>
        <dbReference type="PIRSR" id="PIRSR601554-2"/>
    </source>
</evidence>
<feature type="binding site" evidence="9">
    <location>
        <position position="318"/>
    </location>
    <ligand>
        <name>substrate</name>
    </ligand>
</feature>
<dbReference type="EMBL" id="HG996467">
    <property type="protein sequence ID" value="CAG1862185.1"/>
    <property type="molecule type" value="Genomic_DNA"/>
</dbReference>
<dbReference type="Gene3D" id="3.20.20.80">
    <property type="entry name" value="Glycosidases"/>
    <property type="match status" value="1"/>
</dbReference>
<dbReference type="AlphaFoldDB" id="A0A8D7BCB8"/>
<evidence type="ECO:0000256" key="5">
    <source>
        <dbReference type="ARBA" id="ARBA00023277"/>
    </source>
</evidence>
<keyword evidence="6 10" id="KW-0326">Glycosidase</keyword>
<evidence type="ECO:0000256" key="6">
    <source>
        <dbReference type="ARBA" id="ARBA00023295"/>
    </source>
</evidence>
<feature type="binding site" evidence="9">
    <location>
        <position position="438"/>
    </location>
    <ligand>
        <name>substrate</name>
    </ligand>
</feature>
<dbReference type="GO" id="GO:0016161">
    <property type="term" value="F:beta-amylase activity"/>
    <property type="evidence" value="ECO:0007669"/>
    <property type="project" value="UniProtKB-EC"/>
</dbReference>
<evidence type="ECO:0000256" key="1">
    <source>
        <dbReference type="ARBA" id="ARBA00000546"/>
    </source>
</evidence>
<dbReference type="EC" id="3.2.1.2" evidence="3 10"/>
<dbReference type="PROSITE" id="PS00679">
    <property type="entry name" value="BETA_AMYLASE_2"/>
    <property type="match status" value="1"/>
</dbReference>
<reference evidence="12" key="1">
    <citation type="submission" date="2021-03" db="EMBL/GenBank/DDBJ databases">
        <authorList>
            <consortium name="Genoscope - CEA"/>
            <person name="William W."/>
        </authorList>
    </citation>
    <scope>NUCLEOTIDE SEQUENCE</scope>
    <source>
        <strain evidence="12">Doubled-haploid Pahang</strain>
    </source>
</reference>
<name>A0A8D7BCB8_MUSAM</name>
<feature type="binding site" evidence="9">
    <location>
        <position position="104"/>
    </location>
    <ligand>
        <name>substrate</name>
    </ligand>
</feature>
<evidence type="ECO:0000256" key="7">
    <source>
        <dbReference type="ARBA" id="ARBA00023326"/>
    </source>
</evidence>
<dbReference type="SUPFAM" id="SSF51445">
    <property type="entry name" value="(Trans)glycosidases"/>
    <property type="match status" value="1"/>
</dbReference>
<gene>
    <name evidence="12" type="ORF">GSMUA_70790.1</name>
</gene>
<evidence type="ECO:0000256" key="2">
    <source>
        <dbReference type="ARBA" id="ARBA00005652"/>
    </source>
</evidence>
<dbReference type="GO" id="GO:0000272">
    <property type="term" value="P:polysaccharide catabolic process"/>
    <property type="evidence" value="ECO:0007669"/>
    <property type="project" value="UniProtKB-KW"/>
</dbReference>
<sequence>MALASTNDALLANYVPVYVMLPLGVVNAENVFDDPDGLREQLKQLRAANVDGVMVDVWWGIIETKGPKCYEWSAYRELFKMVQEEGLKLQAIMSFHQCGGNVGDAVYIPIPQWVRDVAAANPDIFYTNRSGTRNPEYLSLGVDNEPLFGGRTAVELYSDFMKSFRENMADFLHACLIRDIEVGLGPAGELRYPSYPQVQGWNFPGIGEFQRTFFLHRPRQKMMLPCYDKYVTADFRQAVAEAGHPDWKLPDDAGEYNDTPEKTKFFAENGTYLTEKGKFFLTWYSNKLLKHADQILDRANQAFLGCKLKLAIKVSGVHWWYKDDSHAAELTAGYYNLKVRDGYRTIARQLTRHDAVLNFTCVEMRDSEQPEEAKSRPEELVQQVLSAAWREGIEVACENALNRYDTAAYNVMLRNARPNGINPNGPPKVRISALTYLRLSDVQLESENWAIFKLFVKKMHADQDYCPDSQNFFKPITPMKRSKPEIPIEKILEATEPLEPYPFDPVTDMFSDEASETS</sequence>
<feature type="active site" description="Proton donor" evidence="8">
    <location>
        <position position="189"/>
    </location>
</feature>
<keyword evidence="4 10" id="KW-0378">Hydrolase</keyword>
<protein>
    <recommendedName>
        <fullName evidence="3 10">Beta-amylase</fullName>
        <ecNumber evidence="3 10">3.2.1.2</ecNumber>
    </recommendedName>
</protein>
<dbReference type="PROSITE" id="PS00506">
    <property type="entry name" value="BETA_AMYLASE_1"/>
    <property type="match status" value="1"/>
</dbReference>
<evidence type="ECO:0000256" key="11">
    <source>
        <dbReference type="SAM" id="MobiDB-lite"/>
    </source>
</evidence>
<feature type="active site" description="Proton acceptor" evidence="8">
    <location>
        <position position="398"/>
    </location>
</feature>
<feature type="binding site" evidence="9">
    <location>
        <position position="56"/>
    </location>
    <ligand>
        <name>substrate</name>
    </ligand>
</feature>
<comment type="similarity">
    <text evidence="2 10">Belongs to the glycosyl hydrolase 14 family.</text>
</comment>
<dbReference type="PRINTS" id="PR00750">
    <property type="entry name" value="BETAAMYLASE"/>
</dbReference>
<organism evidence="12">
    <name type="scientific">Musa acuminata subsp. malaccensis</name>
    <name type="common">Wild banana</name>
    <name type="synonym">Musa malaccensis</name>
    <dbReference type="NCBI Taxonomy" id="214687"/>
    <lineage>
        <taxon>Eukaryota</taxon>
        <taxon>Viridiplantae</taxon>
        <taxon>Streptophyta</taxon>
        <taxon>Embryophyta</taxon>
        <taxon>Tracheophyta</taxon>
        <taxon>Spermatophyta</taxon>
        <taxon>Magnoliopsida</taxon>
        <taxon>Liliopsida</taxon>
        <taxon>Zingiberales</taxon>
        <taxon>Musaceae</taxon>
        <taxon>Musa</taxon>
    </lineage>
</organism>
<accession>A0A8D7BCB8</accession>
<feature type="binding site" evidence="9">
    <location>
        <position position="96"/>
    </location>
    <ligand>
        <name>substrate</name>
    </ligand>
</feature>
<comment type="catalytic activity">
    <reaction evidence="1 10">
        <text>Hydrolysis of (1-&gt;4)-alpha-D-glucosidic linkages in polysaccharides so as to remove successive maltose units from the non-reducing ends of the chains.</text>
        <dbReference type="EC" id="3.2.1.2"/>
    </reaction>
</comment>
<evidence type="ECO:0000256" key="10">
    <source>
        <dbReference type="RuleBase" id="RU000509"/>
    </source>
</evidence>
<feature type="binding site" evidence="9">
    <location>
        <position position="313"/>
    </location>
    <ligand>
        <name>substrate</name>
    </ligand>
</feature>